<dbReference type="AlphaFoldDB" id="A0A087CJ00"/>
<feature type="transmembrane region" description="Helical" evidence="1">
    <location>
        <begin position="34"/>
        <end position="54"/>
    </location>
</feature>
<dbReference type="STRING" id="218140.BPSY_0345"/>
<name>A0A087CJ00_9BIFI</name>
<evidence type="ECO:0000256" key="1">
    <source>
        <dbReference type="SAM" id="Phobius"/>
    </source>
</evidence>
<feature type="transmembrane region" description="Helical" evidence="1">
    <location>
        <begin position="74"/>
        <end position="95"/>
    </location>
</feature>
<sequence length="124" mass="12950">MTKKNFVSMILGTIGGILFALGMCMGLLPQWQAFEQGVAVGAVGLVVLLITVLVRRKMGGKPMLVPISGKSVGITLLAIVGTLALGVGMNLVMVWSHLVPGIIVGMLGIIILLMLIPLCKGLKD</sequence>
<feature type="transmembrane region" description="Helical" evidence="1">
    <location>
        <begin position="101"/>
        <end position="119"/>
    </location>
</feature>
<comment type="caution">
    <text evidence="2">The sequence shown here is derived from an EMBL/GenBank/DDBJ whole genome shotgun (WGS) entry which is preliminary data.</text>
</comment>
<keyword evidence="3" id="KW-1185">Reference proteome</keyword>
<dbReference type="Proteomes" id="UP000029050">
    <property type="component" value="Unassembled WGS sequence"/>
</dbReference>
<dbReference type="EMBL" id="JGZI01000007">
    <property type="protein sequence ID" value="KFI83250.1"/>
    <property type="molecule type" value="Genomic_DNA"/>
</dbReference>
<protein>
    <submittedName>
        <fullName evidence="2">Uncharacterized protein</fullName>
    </submittedName>
</protein>
<proteinExistence type="predicted"/>
<keyword evidence="1" id="KW-0812">Transmembrane</keyword>
<reference evidence="2 3" key="1">
    <citation type="submission" date="2014-03" db="EMBL/GenBank/DDBJ databases">
        <title>Genomics of Bifidobacteria.</title>
        <authorList>
            <person name="Ventura M."/>
            <person name="Milani C."/>
            <person name="Lugli G.A."/>
        </authorList>
    </citation>
    <scope>NUCLEOTIDE SEQUENCE [LARGE SCALE GENOMIC DNA]</scope>
    <source>
        <strain evidence="2 3">LMG 21775</strain>
    </source>
</reference>
<keyword evidence="1" id="KW-1133">Transmembrane helix</keyword>
<organism evidence="2 3">
    <name type="scientific">Bifidobacterium psychraerophilum</name>
    <dbReference type="NCBI Taxonomy" id="218140"/>
    <lineage>
        <taxon>Bacteria</taxon>
        <taxon>Bacillati</taxon>
        <taxon>Actinomycetota</taxon>
        <taxon>Actinomycetes</taxon>
        <taxon>Bifidobacteriales</taxon>
        <taxon>Bifidobacteriaceae</taxon>
        <taxon>Bifidobacterium</taxon>
    </lineage>
</organism>
<evidence type="ECO:0000313" key="3">
    <source>
        <dbReference type="Proteomes" id="UP000029050"/>
    </source>
</evidence>
<evidence type="ECO:0000313" key="2">
    <source>
        <dbReference type="EMBL" id="KFI83250.1"/>
    </source>
</evidence>
<dbReference type="eggNOG" id="ENOG5032U6Z">
    <property type="taxonomic scope" value="Bacteria"/>
</dbReference>
<dbReference type="GeneID" id="98299558"/>
<dbReference type="RefSeq" id="WP_033495566.1">
    <property type="nucleotide sequence ID" value="NZ_BAABVZ010000007.1"/>
</dbReference>
<feature type="transmembrane region" description="Helical" evidence="1">
    <location>
        <begin position="7"/>
        <end position="28"/>
    </location>
</feature>
<gene>
    <name evidence="2" type="ORF">BPSY_0345</name>
</gene>
<accession>A0A087CJ00</accession>
<keyword evidence="1" id="KW-0472">Membrane</keyword>
<dbReference type="OrthoDB" id="3240444at2"/>